<dbReference type="PANTHER" id="PTHR36865:SF1">
    <property type="entry name" value="RIKEN CDNA 1700001O22 GENE"/>
    <property type="match status" value="1"/>
</dbReference>
<organism evidence="3 4">
    <name type="scientific">Chrysochloris asiatica</name>
    <name type="common">Cape golden mole</name>
    <dbReference type="NCBI Taxonomy" id="185453"/>
    <lineage>
        <taxon>Eukaryota</taxon>
        <taxon>Metazoa</taxon>
        <taxon>Chordata</taxon>
        <taxon>Craniata</taxon>
        <taxon>Vertebrata</taxon>
        <taxon>Euteleostomi</taxon>
        <taxon>Mammalia</taxon>
        <taxon>Eutheria</taxon>
        <taxon>Afrotheria</taxon>
        <taxon>Chrysochloridae</taxon>
        <taxon>Chrysochlorinae</taxon>
        <taxon>Chrysochloris</taxon>
    </lineage>
</organism>
<evidence type="ECO:0000256" key="1">
    <source>
        <dbReference type="SAM" id="MobiDB-lite"/>
    </source>
</evidence>
<dbReference type="CTD" id="101663964"/>
<feature type="region of interest" description="Disordered" evidence="1">
    <location>
        <begin position="1"/>
        <end position="22"/>
    </location>
</feature>
<dbReference type="RefSeq" id="XP_006835050.1">
    <property type="nucleotide sequence ID" value="XM_006834987.1"/>
</dbReference>
<protein>
    <submittedName>
        <fullName evidence="4">Uncharacterized protein C9orf50 homolog</fullName>
    </submittedName>
</protein>
<dbReference type="Pfam" id="PF15737">
    <property type="entry name" value="DUF4685"/>
    <property type="match status" value="1"/>
</dbReference>
<accession>A0A9B0T451</accession>
<keyword evidence="3" id="KW-1185">Reference proteome</keyword>
<proteinExistence type="predicted"/>
<dbReference type="AlphaFoldDB" id="A0A9B0T451"/>
<dbReference type="Proteomes" id="UP000504623">
    <property type="component" value="Unplaced"/>
</dbReference>
<gene>
    <name evidence="4" type="primary">LOC102831662</name>
</gene>
<dbReference type="InterPro" id="IPR032756">
    <property type="entry name" value="DUF4685"/>
</dbReference>
<reference evidence="4" key="1">
    <citation type="submission" date="2025-08" db="UniProtKB">
        <authorList>
            <consortium name="RefSeq"/>
        </authorList>
    </citation>
    <scope>IDENTIFICATION</scope>
    <source>
        <tissue evidence="4">Spleen</tissue>
    </source>
</reference>
<sequence>MLQSRLKSGAQEVAPKGFPGNGNFRMRRYPLQPWLTQPELRVASPQAGVGGSRGPSSPGVVAPWWQIPRHGLLDILVRQATEPGVDIRAPRLPALPTVVQRMAQNPAALSSRLLPPLFSAVPSTFRRPAPVHREDHRRGLAREAPNALGALLREFLPSRFREFLCHLLSASDEQQWKEQTSSELQHQVGLSEHSPGSPQCSNFSFLPDLGGQPPFFRKLPLSTESLKILLHQITDLGSLKKDCSHFSMVRKTNHRPHSAQTSRLKAVLTHSTSGEGSGLRKRCCPFRVRFADETLRDTALRYWERSCAIRQSVLDSGPAPQPVVSEQMFHSVGRWLESLPKAMCPGARQEKATTTSSSWSWDCPSLPTLEPQGHLPEKASKNSSLPRIPRVTIQRQLGDLTTHLDVHSILKQVGKLPRTWNQKLESFLPSLVLQCMLKRGRPKGYQLLLPSETLPRVQRAAEDSRPAASYNAARYPREGSVGLTLAPPDAAETSQPLAKRLETFLP</sequence>
<dbReference type="OrthoDB" id="9837695at2759"/>
<feature type="domain" description="DUF4685" evidence="2">
    <location>
        <begin position="221"/>
        <end position="315"/>
    </location>
</feature>
<evidence type="ECO:0000313" key="3">
    <source>
        <dbReference type="Proteomes" id="UP000504623"/>
    </source>
</evidence>
<dbReference type="GeneID" id="102831662"/>
<evidence type="ECO:0000313" key="4">
    <source>
        <dbReference type="RefSeq" id="XP_006835050.1"/>
    </source>
</evidence>
<name>A0A9B0T451_CHRAS</name>
<dbReference type="PANTHER" id="PTHR36865">
    <property type="entry name" value="RIKEN CDNA 1700001O22 GENE"/>
    <property type="match status" value="1"/>
</dbReference>
<feature type="region of interest" description="Disordered" evidence="1">
    <location>
        <begin position="478"/>
        <end position="497"/>
    </location>
</feature>
<evidence type="ECO:0000259" key="2">
    <source>
        <dbReference type="Pfam" id="PF15737"/>
    </source>
</evidence>